<proteinExistence type="predicted"/>
<keyword evidence="3" id="KW-1185">Reference proteome</keyword>
<dbReference type="EMBL" id="JAGKQM010000002">
    <property type="protein sequence ID" value="KAH0937746.1"/>
    <property type="molecule type" value="Genomic_DNA"/>
</dbReference>
<organism evidence="2 3">
    <name type="scientific">Brassica napus</name>
    <name type="common">Rape</name>
    <dbReference type="NCBI Taxonomy" id="3708"/>
    <lineage>
        <taxon>Eukaryota</taxon>
        <taxon>Viridiplantae</taxon>
        <taxon>Streptophyta</taxon>
        <taxon>Embryophyta</taxon>
        <taxon>Tracheophyta</taxon>
        <taxon>Spermatophyta</taxon>
        <taxon>Magnoliopsida</taxon>
        <taxon>eudicotyledons</taxon>
        <taxon>Gunneridae</taxon>
        <taxon>Pentapetalae</taxon>
        <taxon>rosids</taxon>
        <taxon>malvids</taxon>
        <taxon>Brassicales</taxon>
        <taxon>Brassicaceae</taxon>
        <taxon>Brassiceae</taxon>
        <taxon>Brassica</taxon>
    </lineage>
</organism>
<gene>
    <name evidence="2" type="ORF">HID58_005207</name>
</gene>
<feature type="compositionally biased region" description="Polar residues" evidence="1">
    <location>
        <begin position="1"/>
        <end position="22"/>
    </location>
</feature>
<evidence type="ECO:0000256" key="1">
    <source>
        <dbReference type="SAM" id="MobiDB-lite"/>
    </source>
</evidence>
<accession>A0ABQ8EAT5</accession>
<protein>
    <submittedName>
        <fullName evidence="2">Uncharacterized protein</fullName>
    </submittedName>
</protein>
<evidence type="ECO:0000313" key="3">
    <source>
        <dbReference type="Proteomes" id="UP000824890"/>
    </source>
</evidence>
<sequence>METTIEASTTRVDANIPPSSRNLTDEKQATTQDPTWPCLNYLWTMGEAIVNGPKTKKGQMLFPEQAKP</sequence>
<feature type="region of interest" description="Disordered" evidence="1">
    <location>
        <begin position="1"/>
        <end position="31"/>
    </location>
</feature>
<dbReference type="Proteomes" id="UP000824890">
    <property type="component" value="Unassembled WGS sequence"/>
</dbReference>
<comment type="caution">
    <text evidence="2">The sequence shown here is derived from an EMBL/GenBank/DDBJ whole genome shotgun (WGS) entry which is preliminary data.</text>
</comment>
<name>A0ABQ8EAT5_BRANA</name>
<reference evidence="2 3" key="1">
    <citation type="submission" date="2021-05" db="EMBL/GenBank/DDBJ databases">
        <title>Genome Assembly of Synthetic Allotetraploid Brassica napus Reveals Homoeologous Exchanges between Subgenomes.</title>
        <authorList>
            <person name="Davis J.T."/>
        </authorList>
    </citation>
    <scope>NUCLEOTIDE SEQUENCE [LARGE SCALE GENOMIC DNA]</scope>
    <source>
        <strain evidence="3">cv. Da-Ae</strain>
        <tissue evidence="2">Seedling</tissue>
    </source>
</reference>
<evidence type="ECO:0000313" key="2">
    <source>
        <dbReference type="EMBL" id="KAH0937746.1"/>
    </source>
</evidence>